<accession>A0ABW3VYA8</accession>
<feature type="transmembrane region" description="Helical" evidence="5">
    <location>
        <begin position="433"/>
        <end position="450"/>
    </location>
</feature>
<feature type="transmembrane region" description="Helical" evidence="5">
    <location>
        <begin position="162"/>
        <end position="182"/>
    </location>
</feature>
<keyword evidence="2 5" id="KW-0812">Transmembrane</keyword>
<feature type="transmembrane region" description="Helical" evidence="5">
    <location>
        <begin position="132"/>
        <end position="150"/>
    </location>
</feature>
<dbReference type="Proteomes" id="UP001597229">
    <property type="component" value="Unassembled WGS sequence"/>
</dbReference>
<dbReference type="PANTHER" id="PTHR42770:SF16">
    <property type="entry name" value="AMINO ACID PERMEASE"/>
    <property type="match status" value="1"/>
</dbReference>
<dbReference type="Gene3D" id="1.20.1740.10">
    <property type="entry name" value="Amino acid/polyamine transporter I"/>
    <property type="match status" value="1"/>
</dbReference>
<evidence type="ECO:0000256" key="4">
    <source>
        <dbReference type="ARBA" id="ARBA00023136"/>
    </source>
</evidence>
<dbReference type="Pfam" id="PF00324">
    <property type="entry name" value="AA_permease"/>
    <property type="match status" value="1"/>
</dbReference>
<dbReference type="PANTHER" id="PTHR42770">
    <property type="entry name" value="AMINO ACID TRANSPORTER-RELATED"/>
    <property type="match status" value="1"/>
</dbReference>
<keyword evidence="3 5" id="KW-1133">Transmembrane helix</keyword>
<dbReference type="EMBL" id="JBHTLX010000012">
    <property type="protein sequence ID" value="MFD1248028.1"/>
    <property type="molecule type" value="Genomic_DNA"/>
</dbReference>
<gene>
    <name evidence="7" type="ORF">ACFQ3F_09530</name>
</gene>
<name>A0ABW3VYA8_9ACTN</name>
<feature type="transmembrane region" description="Helical" evidence="5">
    <location>
        <begin position="235"/>
        <end position="259"/>
    </location>
</feature>
<feature type="transmembrane region" description="Helical" evidence="5">
    <location>
        <begin position="401"/>
        <end position="421"/>
    </location>
</feature>
<feature type="transmembrane region" description="Helical" evidence="5">
    <location>
        <begin position="93"/>
        <end position="120"/>
    </location>
</feature>
<evidence type="ECO:0000313" key="7">
    <source>
        <dbReference type="EMBL" id="MFD1248028.1"/>
    </source>
</evidence>
<sequence length="473" mass="49243">MSAKDESHAGLPSGALGVVGIVVMSAVLMGPAISLFFNSPVMAATAGAALPLAFLASMVGILFTAYAVAQYAAKIASAGSFYGFVQRAAGSRLGFLVGWSTFGAYFGATIGGGLITGAFLSSIVEADFGVSVSYFWCASVVFVLTVALSIRGIKLSERFSIVMLAIELVAIAVVIGAIFVHGGAEGFSAAPLDLGDSSLSGIRLAMVFGVLSFVGFEISATLAEETRNPLRSVPIAVLGCTVVVGLIYIVGSYAVVIGYGPSHIDQLASDASSFDTLARQYAGPIRPLVDLILINSLIGAEIAVVNSFARVAFALGREGVIPAAFGSMSRRHRTPHVALIAGGVAGVTVTLLLSLSGVDGLTAYTYVSTPASLLLILVFIASNLCLARFYRRQHHHEFRVLKHVVVPVAGSLVLVIPLAAQFYPAPPAPLNQLPLYAAAWIVIGVVLLVVNRRRIDALDAPFSAEDQPEEATR</sequence>
<comment type="subcellular location">
    <subcellularLocation>
        <location evidence="1">Membrane</location>
        <topology evidence="1">Multi-pass membrane protein</topology>
    </subcellularLocation>
</comment>
<feature type="transmembrane region" description="Helical" evidence="5">
    <location>
        <begin position="12"/>
        <end position="37"/>
    </location>
</feature>
<feature type="transmembrane region" description="Helical" evidence="5">
    <location>
        <begin position="337"/>
        <end position="358"/>
    </location>
</feature>
<evidence type="ECO:0000256" key="2">
    <source>
        <dbReference type="ARBA" id="ARBA00022692"/>
    </source>
</evidence>
<organism evidence="7 8">
    <name type="scientific">Nocardioides ginsengisoli</name>
    <dbReference type="NCBI Taxonomy" id="363868"/>
    <lineage>
        <taxon>Bacteria</taxon>
        <taxon>Bacillati</taxon>
        <taxon>Actinomycetota</taxon>
        <taxon>Actinomycetes</taxon>
        <taxon>Propionibacteriales</taxon>
        <taxon>Nocardioidaceae</taxon>
        <taxon>Nocardioides</taxon>
    </lineage>
</organism>
<feature type="transmembrane region" description="Helical" evidence="5">
    <location>
        <begin position="292"/>
        <end position="316"/>
    </location>
</feature>
<evidence type="ECO:0000259" key="6">
    <source>
        <dbReference type="Pfam" id="PF00324"/>
    </source>
</evidence>
<dbReference type="InterPro" id="IPR004841">
    <property type="entry name" value="AA-permease/SLC12A_dom"/>
</dbReference>
<feature type="domain" description="Amino acid permease/ SLC12A" evidence="6">
    <location>
        <begin position="23"/>
        <end position="449"/>
    </location>
</feature>
<feature type="transmembrane region" description="Helical" evidence="5">
    <location>
        <begin position="202"/>
        <end position="223"/>
    </location>
</feature>
<dbReference type="RefSeq" id="WP_367918578.1">
    <property type="nucleotide sequence ID" value="NZ_BAABAC010000013.1"/>
</dbReference>
<keyword evidence="4 5" id="KW-0472">Membrane</keyword>
<feature type="transmembrane region" description="Helical" evidence="5">
    <location>
        <begin position="49"/>
        <end position="72"/>
    </location>
</feature>
<comment type="caution">
    <text evidence="7">The sequence shown here is derived from an EMBL/GenBank/DDBJ whole genome shotgun (WGS) entry which is preliminary data.</text>
</comment>
<evidence type="ECO:0000256" key="3">
    <source>
        <dbReference type="ARBA" id="ARBA00022989"/>
    </source>
</evidence>
<evidence type="ECO:0000256" key="1">
    <source>
        <dbReference type="ARBA" id="ARBA00004141"/>
    </source>
</evidence>
<proteinExistence type="predicted"/>
<dbReference type="PIRSF" id="PIRSF006060">
    <property type="entry name" value="AA_transporter"/>
    <property type="match status" value="1"/>
</dbReference>
<protein>
    <submittedName>
        <fullName evidence="7">APC family permease</fullName>
    </submittedName>
</protein>
<dbReference type="InterPro" id="IPR050367">
    <property type="entry name" value="APC_superfamily"/>
</dbReference>
<evidence type="ECO:0000256" key="5">
    <source>
        <dbReference type="SAM" id="Phobius"/>
    </source>
</evidence>
<keyword evidence="8" id="KW-1185">Reference proteome</keyword>
<evidence type="ECO:0000313" key="8">
    <source>
        <dbReference type="Proteomes" id="UP001597229"/>
    </source>
</evidence>
<reference evidence="8" key="1">
    <citation type="journal article" date="2019" name="Int. J. Syst. Evol. Microbiol.">
        <title>The Global Catalogue of Microorganisms (GCM) 10K type strain sequencing project: providing services to taxonomists for standard genome sequencing and annotation.</title>
        <authorList>
            <consortium name="The Broad Institute Genomics Platform"/>
            <consortium name="The Broad Institute Genome Sequencing Center for Infectious Disease"/>
            <person name="Wu L."/>
            <person name="Ma J."/>
        </authorList>
    </citation>
    <scope>NUCLEOTIDE SEQUENCE [LARGE SCALE GENOMIC DNA]</scope>
    <source>
        <strain evidence="8">CCUG 52478</strain>
    </source>
</reference>
<feature type="transmembrane region" description="Helical" evidence="5">
    <location>
        <begin position="370"/>
        <end position="389"/>
    </location>
</feature>